<dbReference type="PANTHER" id="PTHR47967">
    <property type="entry name" value="OS07G0603500 PROTEIN-RELATED"/>
    <property type="match status" value="1"/>
</dbReference>
<dbReference type="PANTHER" id="PTHR47967:SF123">
    <property type="entry name" value="ASPARTIC PROTEINASE NEPENTHESIN-1-LIKE"/>
    <property type="match status" value="1"/>
</dbReference>
<dbReference type="InterPro" id="IPR033121">
    <property type="entry name" value="PEPTIDASE_A1"/>
</dbReference>
<dbReference type="OrthoDB" id="1072226at2759"/>
<dbReference type="Pfam" id="PF14541">
    <property type="entry name" value="TAXi_C"/>
    <property type="match status" value="1"/>
</dbReference>
<accession>A0A2G9HJ87</accession>
<dbReference type="GO" id="GO:0008233">
    <property type="term" value="F:peptidase activity"/>
    <property type="evidence" value="ECO:0007669"/>
    <property type="project" value="UniProtKB-KW"/>
</dbReference>
<dbReference type="AlphaFoldDB" id="A0A2G9HJ87"/>
<dbReference type="STRING" id="429701.A0A2G9HJ87"/>
<dbReference type="SUPFAM" id="SSF50630">
    <property type="entry name" value="Acid proteases"/>
    <property type="match status" value="1"/>
</dbReference>
<dbReference type="EC" id="3.4.23.12" evidence="4"/>
<comment type="caution">
    <text evidence="4">The sequence shown here is derived from an EMBL/GenBank/DDBJ whole genome shotgun (WGS) entry which is preliminary data.</text>
</comment>
<dbReference type="InterPro" id="IPR051708">
    <property type="entry name" value="Plant_Aspart_Prot_A1"/>
</dbReference>
<dbReference type="Proteomes" id="UP000231279">
    <property type="component" value="Unassembled WGS sequence"/>
</dbReference>
<evidence type="ECO:0000313" key="5">
    <source>
        <dbReference type="Proteomes" id="UP000231279"/>
    </source>
</evidence>
<dbReference type="InterPro" id="IPR032799">
    <property type="entry name" value="TAXi_C"/>
</dbReference>
<dbReference type="EMBL" id="NKXS01001685">
    <property type="protein sequence ID" value="PIN17360.1"/>
    <property type="molecule type" value="Genomic_DNA"/>
</dbReference>
<sequence length="227" mass="25955">MNKSPKSLISQISSLVGGRFSYCLFSNPSVQGYLRFGNDIIMKNKGKVQTASLVYHLYFPYAYALDLIDISLGNLRLKIHEYVFCNKRKNTGFLIDTNTILSNIHRTTYIRIRKALTNRFDKFRLKKTSVSTFDLCYEMRLELKLERVIVPMTFHFKGGANLKAAPEKVFLVNKEKNCFCLGVMPTDGPTILGTMQQHDTRFIYDIEKGTVSFSQEDCVASEKNLSS</sequence>
<evidence type="ECO:0000313" key="4">
    <source>
        <dbReference type="EMBL" id="PIN17360.1"/>
    </source>
</evidence>
<dbReference type="PROSITE" id="PS51767">
    <property type="entry name" value="PEPTIDASE_A1"/>
    <property type="match status" value="1"/>
</dbReference>
<keyword evidence="1" id="KW-0645">Protease</keyword>
<evidence type="ECO:0000256" key="2">
    <source>
        <dbReference type="ARBA" id="ARBA00022801"/>
    </source>
</evidence>
<proteinExistence type="predicted"/>
<dbReference type="Gene3D" id="2.40.70.10">
    <property type="entry name" value="Acid Proteases"/>
    <property type="match status" value="1"/>
</dbReference>
<reference evidence="5" key="1">
    <citation type="journal article" date="2018" name="Gigascience">
        <title>Genome assembly of the Pink Ipe (Handroanthus impetiginosus, Bignoniaceae), a highly valued, ecologically keystone Neotropical timber forest tree.</title>
        <authorList>
            <person name="Silva-Junior O.B."/>
            <person name="Grattapaglia D."/>
            <person name="Novaes E."/>
            <person name="Collevatti R.G."/>
        </authorList>
    </citation>
    <scope>NUCLEOTIDE SEQUENCE [LARGE SCALE GENOMIC DNA]</scope>
    <source>
        <strain evidence="5">cv. UFG-1</strain>
    </source>
</reference>
<dbReference type="InterPro" id="IPR021109">
    <property type="entry name" value="Peptidase_aspartic_dom_sf"/>
</dbReference>
<dbReference type="GO" id="GO:0006508">
    <property type="term" value="P:proteolysis"/>
    <property type="evidence" value="ECO:0007669"/>
    <property type="project" value="UniProtKB-KW"/>
</dbReference>
<dbReference type="GO" id="GO:0005576">
    <property type="term" value="C:extracellular region"/>
    <property type="evidence" value="ECO:0007669"/>
    <property type="project" value="TreeGrafter"/>
</dbReference>
<keyword evidence="5" id="KW-1185">Reference proteome</keyword>
<evidence type="ECO:0000259" key="3">
    <source>
        <dbReference type="PROSITE" id="PS51767"/>
    </source>
</evidence>
<name>A0A2G9HJ87_9LAMI</name>
<keyword evidence="2 4" id="KW-0378">Hydrolase</keyword>
<evidence type="ECO:0000256" key="1">
    <source>
        <dbReference type="ARBA" id="ARBA00022670"/>
    </source>
</evidence>
<protein>
    <submittedName>
        <fullName evidence="4">Nepenthesin</fullName>
        <ecNumber evidence="4">3.4.23.12</ecNumber>
    </submittedName>
</protein>
<gene>
    <name evidence="4" type="ORF">CDL12_09982</name>
</gene>
<organism evidence="4 5">
    <name type="scientific">Handroanthus impetiginosus</name>
    <dbReference type="NCBI Taxonomy" id="429701"/>
    <lineage>
        <taxon>Eukaryota</taxon>
        <taxon>Viridiplantae</taxon>
        <taxon>Streptophyta</taxon>
        <taxon>Embryophyta</taxon>
        <taxon>Tracheophyta</taxon>
        <taxon>Spermatophyta</taxon>
        <taxon>Magnoliopsida</taxon>
        <taxon>eudicotyledons</taxon>
        <taxon>Gunneridae</taxon>
        <taxon>Pentapetalae</taxon>
        <taxon>asterids</taxon>
        <taxon>lamiids</taxon>
        <taxon>Lamiales</taxon>
        <taxon>Bignoniaceae</taxon>
        <taxon>Crescentiina</taxon>
        <taxon>Tabebuia alliance</taxon>
        <taxon>Handroanthus</taxon>
    </lineage>
</organism>
<feature type="domain" description="Peptidase A1" evidence="3">
    <location>
        <begin position="1"/>
        <end position="214"/>
    </location>
</feature>